<dbReference type="PATRIC" id="fig|838561.3.peg.632"/>
<evidence type="ECO:0000313" key="1">
    <source>
        <dbReference type="EMBL" id="AHI57992.1"/>
    </source>
</evidence>
<dbReference type="HOGENOM" id="CLU_1593524_0_0_14"/>
<evidence type="ECO:0000313" key="2">
    <source>
        <dbReference type="Proteomes" id="UP000019260"/>
    </source>
</evidence>
<protein>
    <submittedName>
        <fullName evidence="1">Uncharacterized protein</fullName>
    </submittedName>
</protein>
<gene>
    <name evidence="1" type="ORF">P344_03240</name>
</gene>
<name>W6ALD8_9MOLU</name>
<reference evidence="1 2" key="1">
    <citation type="submission" date="2013-09" db="EMBL/GenBank/DDBJ databases">
        <title>Complete genome sequence of Spiroplasma mirum suckling mouse cataract agent.</title>
        <authorList>
            <person name="Landry C.A."/>
            <person name="Bastian F.O."/>
            <person name="Thune R.L."/>
        </authorList>
    </citation>
    <scope>NUCLEOTIDE SEQUENCE [LARGE SCALE GENOMIC DNA]</scope>
    <source>
        <strain evidence="1 2">SMCA</strain>
    </source>
</reference>
<dbReference type="EMBL" id="CP006720">
    <property type="protein sequence ID" value="AHI57992.1"/>
    <property type="molecule type" value="Genomic_DNA"/>
</dbReference>
<dbReference type="Proteomes" id="UP000019260">
    <property type="component" value="Chromosome"/>
</dbReference>
<dbReference type="KEGG" id="smia:P344_03240"/>
<dbReference type="RefSeq" id="WP_025317336.1">
    <property type="nucleotide sequence ID" value="NZ_CP002082.1"/>
</dbReference>
<dbReference type="OrthoDB" id="30719at544448"/>
<keyword evidence="2" id="KW-1185">Reference proteome</keyword>
<dbReference type="AlphaFoldDB" id="W6ALD8"/>
<accession>W6ALD8</accession>
<dbReference type="STRING" id="838561.P344_03240"/>
<organism evidence="1 2">
    <name type="scientific">Spiroplasma mirum ATCC 29335</name>
    <dbReference type="NCBI Taxonomy" id="838561"/>
    <lineage>
        <taxon>Bacteria</taxon>
        <taxon>Bacillati</taxon>
        <taxon>Mycoplasmatota</taxon>
        <taxon>Mollicutes</taxon>
        <taxon>Entomoplasmatales</taxon>
        <taxon>Spiroplasmataceae</taxon>
        <taxon>Spiroplasma</taxon>
    </lineage>
</organism>
<sequence>MEIHLLIKLKILTKNNNSASLLASIITLLNNYQQVMFLQSLLNQNILSDEQLNTAMNQYNLVLTLNSYLNLFKQWSLWYHEFTGLTDNLNQIQGFSSLLYKFTYQKNNNCVYQIVWNKTKPLINFTLSNVVWIFIEISFTWGSYLVFKNEILNKLIIYNLKINSILN</sequence>
<proteinExistence type="predicted"/>